<reference evidence="1" key="1">
    <citation type="journal article" date="2023" name="IMA Fungus">
        <title>Comparative genomic study of the Penicillium genus elucidates a diverse pangenome and 15 lateral gene transfer events.</title>
        <authorList>
            <person name="Petersen C."/>
            <person name="Sorensen T."/>
            <person name="Nielsen M.R."/>
            <person name="Sondergaard T.E."/>
            <person name="Sorensen J.L."/>
            <person name="Fitzpatrick D.A."/>
            <person name="Frisvad J.C."/>
            <person name="Nielsen K.L."/>
        </authorList>
    </citation>
    <scope>NUCLEOTIDE SEQUENCE</scope>
    <source>
        <strain evidence="1">IBT 12815</strain>
    </source>
</reference>
<dbReference type="Gene3D" id="1.20.1720.10">
    <property type="entry name" value="Multidrug resistance protein D"/>
    <property type="match status" value="1"/>
</dbReference>
<comment type="caution">
    <text evidence="1">The sequence shown here is derived from an EMBL/GenBank/DDBJ whole genome shotgun (WGS) entry which is preliminary data.</text>
</comment>
<name>A0AAD6H6V9_9EURO</name>
<accession>A0AAD6H6V9</accession>
<dbReference type="InterPro" id="IPR036259">
    <property type="entry name" value="MFS_trans_sf"/>
</dbReference>
<dbReference type="Proteomes" id="UP001213799">
    <property type="component" value="Unassembled WGS sequence"/>
</dbReference>
<dbReference type="RefSeq" id="XP_056757410.1">
    <property type="nucleotide sequence ID" value="XM_056892415.1"/>
</dbReference>
<evidence type="ECO:0000313" key="1">
    <source>
        <dbReference type="EMBL" id="KAJ5616243.1"/>
    </source>
</evidence>
<dbReference type="EMBL" id="JAQJAE010000001">
    <property type="protein sequence ID" value="KAJ5616243.1"/>
    <property type="molecule type" value="Genomic_DNA"/>
</dbReference>
<keyword evidence="2" id="KW-1185">Reference proteome</keyword>
<organism evidence="1 2">
    <name type="scientific">Penicillium hordei</name>
    <dbReference type="NCBI Taxonomy" id="40994"/>
    <lineage>
        <taxon>Eukaryota</taxon>
        <taxon>Fungi</taxon>
        <taxon>Dikarya</taxon>
        <taxon>Ascomycota</taxon>
        <taxon>Pezizomycotina</taxon>
        <taxon>Eurotiomycetes</taxon>
        <taxon>Eurotiomycetidae</taxon>
        <taxon>Eurotiales</taxon>
        <taxon>Aspergillaceae</taxon>
        <taxon>Penicillium</taxon>
    </lineage>
</organism>
<dbReference type="AlphaFoldDB" id="A0AAD6H6V9"/>
<evidence type="ECO:0000313" key="2">
    <source>
        <dbReference type="Proteomes" id="UP001213799"/>
    </source>
</evidence>
<proteinExistence type="predicted"/>
<dbReference type="GeneID" id="81582657"/>
<protein>
    <submittedName>
        <fullName evidence="1">MFS transporter</fullName>
    </submittedName>
</protein>
<dbReference type="SUPFAM" id="SSF103473">
    <property type="entry name" value="MFS general substrate transporter"/>
    <property type="match status" value="1"/>
</dbReference>
<gene>
    <name evidence="1" type="ORF">N7537_001357</name>
</gene>
<reference evidence="1" key="2">
    <citation type="submission" date="2023-01" db="EMBL/GenBank/DDBJ databases">
        <authorList>
            <person name="Petersen C."/>
        </authorList>
    </citation>
    <scope>NUCLEOTIDE SEQUENCE</scope>
    <source>
        <strain evidence="1">IBT 12815</strain>
    </source>
</reference>
<sequence>MVGSLICGFAPTSKTFIVGRAVAGVGASGVASDGFIIVLTISSEKLTRYLEAYIPAVLLRRRQPSGGVSGLTFLWVL</sequence>